<gene>
    <name evidence="1" type="ORF">CYPRO_3169</name>
</gene>
<dbReference type="AlphaFoldDB" id="A0A345UPK1"/>
<dbReference type="Proteomes" id="UP000254808">
    <property type="component" value="Chromosome"/>
</dbReference>
<name>A0A345UPK1_9BACT</name>
<organism evidence="1 2">
    <name type="scientific">Cyclonatronum proteinivorum</name>
    <dbReference type="NCBI Taxonomy" id="1457365"/>
    <lineage>
        <taxon>Bacteria</taxon>
        <taxon>Pseudomonadati</taxon>
        <taxon>Balneolota</taxon>
        <taxon>Balneolia</taxon>
        <taxon>Balneolales</taxon>
        <taxon>Cyclonatronaceae</taxon>
        <taxon>Cyclonatronum</taxon>
    </lineage>
</organism>
<accession>A0A345UPK1</accession>
<sequence>MQEVTQMTFMLSLFPQKNDGMLIGLAACCRFEKLWQAEKNGLIIYNYNIYI</sequence>
<evidence type="ECO:0000313" key="1">
    <source>
        <dbReference type="EMBL" id="AXJ02403.1"/>
    </source>
</evidence>
<keyword evidence="2" id="KW-1185">Reference proteome</keyword>
<reference evidence="1 2" key="1">
    <citation type="submission" date="2018-03" db="EMBL/GenBank/DDBJ databases">
        <title>Phenotypic and genomic properties of Cyclonatronum proteinivorum gen. nov., sp. nov., a haloalkaliphilic bacteroidete from soda lakes possessing Na+-translocating rhodopsin.</title>
        <authorList>
            <person name="Toshchakov S.V."/>
            <person name="Korzhenkov A."/>
            <person name="Samarov N.I."/>
            <person name="Kublanov I.V."/>
            <person name="Muntyan M.S."/>
            <person name="Sorokin D.Y."/>
        </authorList>
    </citation>
    <scope>NUCLEOTIDE SEQUENCE [LARGE SCALE GENOMIC DNA]</scope>
    <source>
        <strain evidence="1 2">Omega</strain>
    </source>
</reference>
<evidence type="ECO:0000313" key="2">
    <source>
        <dbReference type="Proteomes" id="UP000254808"/>
    </source>
</evidence>
<protein>
    <submittedName>
        <fullName evidence="1">Uncharacterized protein</fullName>
    </submittedName>
</protein>
<proteinExistence type="predicted"/>
<dbReference type="KEGG" id="cprv:CYPRO_3169"/>
<dbReference type="EMBL" id="CP027806">
    <property type="protein sequence ID" value="AXJ02403.1"/>
    <property type="molecule type" value="Genomic_DNA"/>
</dbReference>